<keyword evidence="2" id="KW-1185">Reference proteome</keyword>
<protein>
    <submittedName>
        <fullName evidence="1">Uncharacterized protein</fullName>
    </submittedName>
</protein>
<dbReference type="EMBL" id="JAULSW010000008">
    <property type="protein sequence ID" value="KAK3372126.1"/>
    <property type="molecule type" value="Genomic_DNA"/>
</dbReference>
<name>A0AAE0K8P6_9PEZI</name>
<dbReference type="Proteomes" id="UP001285441">
    <property type="component" value="Unassembled WGS sequence"/>
</dbReference>
<sequence>MYQYQGDTFRTPEQKYDIAEAIIAQAYPLKFPLPAGIAATMIIRRRKAWRRSFMELDQQPGMHASVDFFGNRSRRLTERRTPEQKYDIVEAMVAQAYLLMANRFGNFPVQRSQLHVVSFSAAPIQAYRQGPTLEIGLLACYIRRDLDANVS</sequence>
<reference evidence="1" key="2">
    <citation type="submission" date="2023-06" db="EMBL/GenBank/DDBJ databases">
        <authorList>
            <consortium name="Lawrence Berkeley National Laboratory"/>
            <person name="Haridas S."/>
            <person name="Hensen N."/>
            <person name="Bonometti L."/>
            <person name="Westerberg I."/>
            <person name="Brannstrom I.O."/>
            <person name="Guillou S."/>
            <person name="Cros-Aarteil S."/>
            <person name="Calhoun S."/>
            <person name="Kuo A."/>
            <person name="Mondo S."/>
            <person name="Pangilinan J."/>
            <person name="Riley R."/>
            <person name="LaButti K."/>
            <person name="Andreopoulos B."/>
            <person name="Lipzen A."/>
            <person name="Chen C."/>
            <person name="Yanf M."/>
            <person name="Daum C."/>
            <person name="Ng V."/>
            <person name="Clum A."/>
            <person name="Steindorff A."/>
            <person name="Ohm R."/>
            <person name="Martin F."/>
            <person name="Silar P."/>
            <person name="Natvig D."/>
            <person name="Lalanne C."/>
            <person name="Gautier V."/>
            <person name="Ament-velasquez S.L."/>
            <person name="Kruys A."/>
            <person name="Hutchinson M.I."/>
            <person name="Powell A.J."/>
            <person name="Barry K."/>
            <person name="Miller A.N."/>
            <person name="Grigoriev I.V."/>
            <person name="Debuchy R."/>
            <person name="Gladieux P."/>
            <person name="Thoren M.H."/>
            <person name="Johannesson H."/>
        </authorList>
    </citation>
    <scope>NUCLEOTIDE SEQUENCE</scope>
    <source>
        <strain evidence="1">CBS 232.78</strain>
    </source>
</reference>
<gene>
    <name evidence="1" type="ORF">B0H63DRAFT_453496</name>
</gene>
<dbReference type="AlphaFoldDB" id="A0AAE0K8P6"/>
<evidence type="ECO:0000313" key="2">
    <source>
        <dbReference type="Proteomes" id="UP001285441"/>
    </source>
</evidence>
<proteinExistence type="predicted"/>
<organism evidence="1 2">
    <name type="scientific">Podospora didyma</name>
    <dbReference type="NCBI Taxonomy" id="330526"/>
    <lineage>
        <taxon>Eukaryota</taxon>
        <taxon>Fungi</taxon>
        <taxon>Dikarya</taxon>
        <taxon>Ascomycota</taxon>
        <taxon>Pezizomycotina</taxon>
        <taxon>Sordariomycetes</taxon>
        <taxon>Sordariomycetidae</taxon>
        <taxon>Sordariales</taxon>
        <taxon>Podosporaceae</taxon>
        <taxon>Podospora</taxon>
    </lineage>
</organism>
<evidence type="ECO:0000313" key="1">
    <source>
        <dbReference type="EMBL" id="KAK3372126.1"/>
    </source>
</evidence>
<comment type="caution">
    <text evidence="1">The sequence shown here is derived from an EMBL/GenBank/DDBJ whole genome shotgun (WGS) entry which is preliminary data.</text>
</comment>
<reference evidence="1" key="1">
    <citation type="journal article" date="2023" name="Mol. Phylogenet. Evol.">
        <title>Genome-scale phylogeny and comparative genomics of the fungal order Sordariales.</title>
        <authorList>
            <person name="Hensen N."/>
            <person name="Bonometti L."/>
            <person name="Westerberg I."/>
            <person name="Brannstrom I.O."/>
            <person name="Guillou S."/>
            <person name="Cros-Aarteil S."/>
            <person name="Calhoun S."/>
            <person name="Haridas S."/>
            <person name="Kuo A."/>
            <person name="Mondo S."/>
            <person name="Pangilinan J."/>
            <person name="Riley R."/>
            <person name="LaButti K."/>
            <person name="Andreopoulos B."/>
            <person name="Lipzen A."/>
            <person name="Chen C."/>
            <person name="Yan M."/>
            <person name="Daum C."/>
            <person name="Ng V."/>
            <person name="Clum A."/>
            <person name="Steindorff A."/>
            <person name="Ohm R.A."/>
            <person name="Martin F."/>
            <person name="Silar P."/>
            <person name="Natvig D.O."/>
            <person name="Lalanne C."/>
            <person name="Gautier V."/>
            <person name="Ament-Velasquez S.L."/>
            <person name="Kruys A."/>
            <person name="Hutchinson M.I."/>
            <person name="Powell A.J."/>
            <person name="Barry K."/>
            <person name="Miller A.N."/>
            <person name="Grigoriev I.V."/>
            <person name="Debuchy R."/>
            <person name="Gladieux P."/>
            <person name="Hiltunen Thoren M."/>
            <person name="Johannesson H."/>
        </authorList>
    </citation>
    <scope>NUCLEOTIDE SEQUENCE</scope>
    <source>
        <strain evidence="1">CBS 232.78</strain>
    </source>
</reference>
<accession>A0AAE0K8P6</accession>